<protein>
    <submittedName>
        <fullName evidence="4">Efflux RND transporter periplasmic adaptor subunit</fullName>
    </submittedName>
</protein>
<reference evidence="4" key="1">
    <citation type="submission" date="2021-12" db="EMBL/GenBank/DDBJ databases">
        <title>Enterovibrio ZSDZ35 sp. nov. and Enterovibrio ZSDZ42 sp. nov., isolated from coastal seawater in Qingdao.</title>
        <authorList>
            <person name="Zhang P."/>
        </authorList>
    </citation>
    <scope>NUCLEOTIDE SEQUENCE</scope>
    <source>
        <strain evidence="4">ZSDZ35</strain>
    </source>
</reference>
<dbReference type="SUPFAM" id="SSF111369">
    <property type="entry name" value="HlyD-like secretion proteins"/>
    <property type="match status" value="1"/>
</dbReference>
<evidence type="ECO:0000259" key="3">
    <source>
        <dbReference type="Pfam" id="PF25967"/>
    </source>
</evidence>
<dbReference type="PANTHER" id="PTHR30469:SF20">
    <property type="entry name" value="EFFLUX RND TRANSPORTER PERIPLASMIC ADAPTOR SUBUNIT"/>
    <property type="match status" value="1"/>
</dbReference>
<organism evidence="4 5">
    <name type="scientific">Enterovibrio qingdaonensis</name>
    <dbReference type="NCBI Taxonomy" id="2899818"/>
    <lineage>
        <taxon>Bacteria</taxon>
        <taxon>Pseudomonadati</taxon>
        <taxon>Pseudomonadota</taxon>
        <taxon>Gammaproteobacteria</taxon>
        <taxon>Vibrionales</taxon>
        <taxon>Vibrionaceae</taxon>
        <taxon>Enterovibrio</taxon>
    </lineage>
</organism>
<proteinExistence type="inferred from homology"/>
<accession>A0ABT5QS49</accession>
<dbReference type="Proteomes" id="UP001149821">
    <property type="component" value="Unassembled WGS sequence"/>
</dbReference>
<dbReference type="Gene3D" id="2.40.420.20">
    <property type="match status" value="1"/>
</dbReference>
<feature type="domain" description="Multidrug resistance protein MdtA-like C-terminal permuted SH3" evidence="3">
    <location>
        <begin position="279"/>
        <end position="338"/>
    </location>
</feature>
<evidence type="ECO:0000313" key="5">
    <source>
        <dbReference type="Proteomes" id="UP001149821"/>
    </source>
</evidence>
<dbReference type="NCBIfam" id="TIGR01730">
    <property type="entry name" value="RND_mfp"/>
    <property type="match status" value="1"/>
</dbReference>
<dbReference type="RefSeq" id="WP_274143778.1">
    <property type="nucleotide sequence ID" value="NZ_JAJUBB010000016.1"/>
</dbReference>
<dbReference type="Gene3D" id="1.10.287.470">
    <property type="entry name" value="Helix hairpin bin"/>
    <property type="match status" value="1"/>
</dbReference>
<dbReference type="PANTHER" id="PTHR30469">
    <property type="entry name" value="MULTIDRUG RESISTANCE PROTEIN MDTA"/>
    <property type="match status" value="1"/>
</dbReference>
<comment type="caution">
    <text evidence="4">The sequence shown here is derived from an EMBL/GenBank/DDBJ whole genome shotgun (WGS) entry which is preliminary data.</text>
</comment>
<evidence type="ECO:0000256" key="1">
    <source>
        <dbReference type="ARBA" id="ARBA00009477"/>
    </source>
</evidence>
<gene>
    <name evidence="4" type="ORF">LRP49_18295</name>
</gene>
<comment type="similarity">
    <text evidence="1">Belongs to the membrane fusion protein (MFP) (TC 8.A.1) family.</text>
</comment>
<sequence>MKKKHLLALLPLMMGLNGCSDPAQTAKSEVLIRPVKTYVVSDQQSVRTASFPGIIQSNNLSEISFVSGGRVTDFPVRAAMDVKAGDVIAGLDQRELNNRLSQALSQYEIAEDEYQRLSKLSETGAVSKSSLQAKRVERDVAKVQLDSANEAIEDSVLLAPFDGVIAQTFIDKDQVVSGGQTVAILIGRGDLEAAIDVPGKLLASLYQNSLTGDSSTSFVSLDSDPEMQFPATFKEATLVADPTTQTYGLTFSFRTPTDVLVLPGMNVTVDIDENNSRQNDILVPIDAVSSDVNGTFVWLIDESSMTVTKKQIEVAEEIGDFLPVISGLNMGDQIVNAGVSQLSEGVAVREWKQD</sequence>
<keyword evidence="5" id="KW-1185">Reference proteome</keyword>
<dbReference type="EMBL" id="JAJUBB010000016">
    <property type="protein sequence ID" value="MDD1783121.1"/>
    <property type="molecule type" value="Genomic_DNA"/>
</dbReference>
<dbReference type="Gene3D" id="2.40.50.100">
    <property type="match status" value="1"/>
</dbReference>
<name>A0ABT5QS49_9GAMM</name>
<feature type="coiled-coil region" evidence="2">
    <location>
        <begin position="93"/>
        <end position="120"/>
    </location>
</feature>
<evidence type="ECO:0000313" key="4">
    <source>
        <dbReference type="EMBL" id="MDD1783121.1"/>
    </source>
</evidence>
<dbReference type="InterPro" id="IPR058627">
    <property type="entry name" value="MdtA-like_C"/>
</dbReference>
<dbReference type="Pfam" id="PF25967">
    <property type="entry name" value="RND-MFP_C"/>
    <property type="match status" value="1"/>
</dbReference>
<dbReference type="InterPro" id="IPR006143">
    <property type="entry name" value="RND_pump_MFP"/>
</dbReference>
<keyword evidence="2" id="KW-0175">Coiled coil</keyword>
<evidence type="ECO:0000256" key="2">
    <source>
        <dbReference type="SAM" id="Coils"/>
    </source>
</evidence>